<dbReference type="GeneID" id="80527951"/>
<dbReference type="Proteomes" id="UP000318653">
    <property type="component" value="Segment"/>
</dbReference>
<protein>
    <submittedName>
        <fullName evidence="1">ORF20</fullName>
    </submittedName>
</protein>
<evidence type="ECO:0000313" key="1">
    <source>
        <dbReference type="EMBL" id="QCQ84174.1"/>
    </source>
</evidence>
<name>A0A4P8PSA9_9ADEN</name>
<evidence type="ECO:0000313" key="2">
    <source>
        <dbReference type="Proteomes" id="UP000318653"/>
    </source>
</evidence>
<reference evidence="1" key="1">
    <citation type="journal article" date="2019" name="Infect. Genet. Evol.">
        <title>Unconventional gene arrangement and content revealed by full genome analysis of the white sturgeon adenovirus, the single member of the genus Ichtadenovirus.</title>
        <authorList>
            <person name="Doszpoly A."/>
            <person name="Harrach B."/>
            <person name="LaPatra S."/>
            <person name="Benko M."/>
        </authorList>
    </citation>
    <scope>NUCLEOTIDE SEQUENCE</scope>
    <source>
        <strain evidence="1">WSAdV1/1996</strain>
    </source>
</reference>
<proteinExistence type="predicted"/>
<keyword evidence="2" id="KW-1185">Reference proteome</keyword>
<organism evidence="1">
    <name type="scientific">White sturgeon adenovirus 1</name>
    <dbReference type="NCBI Taxonomy" id="2580388"/>
    <lineage>
        <taxon>Viruses</taxon>
        <taxon>Varidnaviria</taxon>
        <taxon>Bamfordvirae</taxon>
        <taxon>Preplasmiviricota</taxon>
        <taxon>Polisuviricotina</taxon>
        <taxon>Pharingeaviricetes</taxon>
        <taxon>Rowavirales</taxon>
        <taxon>Adenoviridae</taxon>
        <taxon>Ichtadenovirus</taxon>
        <taxon>Ichtadenovirus acipenseris</taxon>
        <taxon>Sturgeon ichtadenovirus A</taxon>
    </lineage>
</organism>
<sequence>MSGVWGSHPWKQRYFNEGELKAKGYTVKGTLCNSPCGSNGKWHGKPWCYYGVNNNVWDYCCKVSDSNKQIPYSSDSPCQSNLIVQKDNSFDFVCIERGGTEFYTCPALCIISGQKDKLCVGSKQMQSRNTDID</sequence>
<accession>A0A4P8PSA9</accession>
<dbReference type="RefSeq" id="YP_010790546.1">
    <property type="nucleotide sequence ID" value="NC_075448.1"/>
</dbReference>
<dbReference type="KEGG" id="vg:80527951"/>
<dbReference type="EMBL" id="MK101347">
    <property type="protein sequence ID" value="QCQ84174.1"/>
    <property type="molecule type" value="Genomic_DNA"/>
</dbReference>